<name>A0A7T8GU93_CALRO</name>
<evidence type="ECO:0000313" key="1">
    <source>
        <dbReference type="EMBL" id="QQP37910.1"/>
    </source>
</evidence>
<evidence type="ECO:0000313" key="2">
    <source>
        <dbReference type="Proteomes" id="UP000595437"/>
    </source>
</evidence>
<reference evidence="2" key="1">
    <citation type="submission" date="2021-01" db="EMBL/GenBank/DDBJ databases">
        <title>Caligus Genome Assembly.</title>
        <authorList>
            <person name="Gallardo-Escarate C."/>
        </authorList>
    </citation>
    <scope>NUCLEOTIDE SEQUENCE [LARGE SCALE GENOMIC DNA]</scope>
</reference>
<organism evidence="1 2">
    <name type="scientific">Caligus rogercresseyi</name>
    <name type="common">Sea louse</name>
    <dbReference type="NCBI Taxonomy" id="217165"/>
    <lineage>
        <taxon>Eukaryota</taxon>
        <taxon>Metazoa</taxon>
        <taxon>Ecdysozoa</taxon>
        <taxon>Arthropoda</taxon>
        <taxon>Crustacea</taxon>
        <taxon>Multicrustacea</taxon>
        <taxon>Hexanauplia</taxon>
        <taxon>Copepoda</taxon>
        <taxon>Siphonostomatoida</taxon>
        <taxon>Caligidae</taxon>
        <taxon>Caligus</taxon>
    </lineage>
</organism>
<dbReference type="Proteomes" id="UP000595437">
    <property type="component" value="Chromosome 13"/>
</dbReference>
<keyword evidence="2" id="KW-1185">Reference proteome</keyword>
<sequence>MSQGLYHAPNVPNLIIIQRDYFNHGIFNFQLACFIILGTMSSVINCSPDHHHLFPKQQQVLHNRPILPTSRFSPSHPHGRLQRFHEGFRRSFRKPQRRLIGAPGRLFRKTPLNTKPFIP</sequence>
<dbReference type="EMBL" id="CP045902">
    <property type="protein sequence ID" value="QQP37910.1"/>
    <property type="molecule type" value="Genomic_DNA"/>
</dbReference>
<proteinExistence type="predicted"/>
<protein>
    <submittedName>
        <fullName evidence="1">Uncharacterized protein</fullName>
    </submittedName>
</protein>
<gene>
    <name evidence="1" type="ORF">FKW44_018344</name>
</gene>
<accession>A0A7T8GU93</accession>
<feature type="non-terminal residue" evidence="1">
    <location>
        <position position="119"/>
    </location>
</feature>
<dbReference type="AlphaFoldDB" id="A0A7T8GU93"/>